<dbReference type="PANTHER" id="PTHR43711">
    <property type="entry name" value="TWO-COMPONENT HISTIDINE KINASE"/>
    <property type="match status" value="1"/>
</dbReference>
<reference evidence="8" key="1">
    <citation type="submission" date="2016-01" db="EMBL/GenBank/DDBJ databases">
        <authorList>
            <person name="Peeters Charlotte."/>
        </authorList>
    </citation>
    <scope>NUCLEOTIDE SEQUENCE</scope>
    <source>
        <strain evidence="8">LMG 22936</strain>
    </source>
</reference>
<dbReference type="Gene3D" id="3.30.450.40">
    <property type="match status" value="1"/>
</dbReference>
<dbReference type="InterPro" id="IPR003661">
    <property type="entry name" value="HisK_dim/P_dom"/>
</dbReference>
<keyword evidence="4" id="KW-0808">Transferase</keyword>
<dbReference type="InterPro" id="IPR029016">
    <property type="entry name" value="GAF-like_dom_sf"/>
</dbReference>
<dbReference type="EC" id="2.7.13.3" evidence="2"/>
<protein>
    <recommendedName>
        <fullName evidence="2">histidine kinase</fullName>
        <ecNumber evidence="2">2.7.13.3</ecNumber>
    </recommendedName>
</protein>
<dbReference type="SUPFAM" id="SSF55874">
    <property type="entry name" value="ATPase domain of HSP90 chaperone/DNA topoisomerase II/histidine kinase"/>
    <property type="match status" value="1"/>
</dbReference>
<dbReference type="CDD" id="cd00082">
    <property type="entry name" value="HisKA"/>
    <property type="match status" value="1"/>
</dbReference>
<dbReference type="Pfam" id="PF02518">
    <property type="entry name" value="HATPase_c"/>
    <property type="match status" value="1"/>
</dbReference>
<dbReference type="InterPro" id="IPR050736">
    <property type="entry name" value="Sensor_HK_Regulatory"/>
</dbReference>
<dbReference type="InterPro" id="IPR036890">
    <property type="entry name" value="HATPase_C_sf"/>
</dbReference>
<dbReference type="SMART" id="SM00065">
    <property type="entry name" value="GAF"/>
    <property type="match status" value="1"/>
</dbReference>
<evidence type="ECO:0000313" key="9">
    <source>
        <dbReference type="Proteomes" id="UP000054717"/>
    </source>
</evidence>
<keyword evidence="3" id="KW-0597">Phosphoprotein</keyword>
<dbReference type="EMBL" id="FCNZ02000017">
    <property type="protein sequence ID" value="SAL69005.1"/>
    <property type="molecule type" value="Genomic_DNA"/>
</dbReference>
<dbReference type="PROSITE" id="PS50109">
    <property type="entry name" value="HIS_KIN"/>
    <property type="match status" value="1"/>
</dbReference>
<dbReference type="Proteomes" id="UP000054717">
    <property type="component" value="Unassembled WGS sequence"/>
</dbReference>
<evidence type="ECO:0000313" key="8">
    <source>
        <dbReference type="EMBL" id="SAL69005.1"/>
    </source>
</evidence>
<dbReference type="SUPFAM" id="SSF47384">
    <property type="entry name" value="Homodimeric domain of signal transducing histidine kinase"/>
    <property type="match status" value="1"/>
</dbReference>
<dbReference type="GO" id="GO:0000155">
    <property type="term" value="F:phosphorelay sensor kinase activity"/>
    <property type="evidence" value="ECO:0007669"/>
    <property type="project" value="InterPro"/>
</dbReference>
<evidence type="ECO:0000256" key="6">
    <source>
        <dbReference type="ARBA" id="ARBA00023012"/>
    </source>
</evidence>
<dbReference type="Pfam" id="PF00512">
    <property type="entry name" value="HisKA"/>
    <property type="match status" value="1"/>
</dbReference>
<evidence type="ECO:0000259" key="7">
    <source>
        <dbReference type="PROSITE" id="PS50109"/>
    </source>
</evidence>
<evidence type="ECO:0000256" key="3">
    <source>
        <dbReference type="ARBA" id="ARBA00022553"/>
    </source>
</evidence>
<keyword evidence="5 8" id="KW-0418">Kinase</keyword>
<dbReference type="STRING" id="326475.AWB66_04304"/>
<dbReference type="SMART" id="SM00387">
    <property type="entry name" value="HATPase_c"/>
    <property type="match status" value="1"/>
</dbReference>
<dbReference type="InterPro" id="IPR003594">
    <property type="entry name" value="HATPase_dom"/>
</dbReference>
<dbReference type="PANTHER" id="PTHR43711:SF1">
    <property type="entry name" value="HISTIDINE KINASE 1"/>
    <property type="match status" value="1"/>
</dbReference>
<keyword evidence="9" id="KW-1185">Reference proteome</keyword>
<dbReference type="PRINTS" id="PR00344">
    <property type="entry name" value="BCTRLSENSOR"/>
</dbReference>
<proteinExistence type="predicted"/>
<dbReference type="Gene3D" id="1.10.287.130">
    <property type="match status" value="1"/>
</dbReference>
<dbReference type="InterPro" id="IPR003018">
    <property type="entry name" value="GAF"/>
</dbReference>
<comment type="caution">
    <text evidence="8">The sequence shown here is derived from an EMBL/GenBank/DDBJ whole genome shotgun (WGS) entry which is preliminary data.</text>
</comment>
<feature type="domain" description="Histidine kinase" evidence="7">
    <location>
        <begin position="198"/>
        <end position="411"/>
    </location>
</feature>
<gene>
    <name evidence="8" type="ORF">AWB66_04304</name>
</gene>
<dbReference type="AlphaFoldDB" id="A0A158JK49"/>
<name>A0A158JK49_9BURK</name>
<sequence>MQDTSHAQTLVPQPTMNDSKEAIARDVEAISRISAVPSMLRVICKNTGLGFAAVARVTDGTWTACAVQDDIQFGLKPGGQLDVNTTLCIEARAARLPIVIDHASTDPVYNTHHTPRIYNIESYISVPIVLPNGEYFGNLCAIDPRPRVVSDPRTVTMFTLFAELIALQLDSEGRHRAAESALFDERATAELREQFIAVLGHDLRNPLAAVSASAELLVRKSREPESVSIGRRLQATARRMSHLIDDVLDFARGRLGAGIAVTLRPEDDLRTALCDVVSELRDANPGRTVREDISIAQRVFCDRGRVQQLLSNLLGNALTHGAHDEPVVVEAALDGDCVVLSVTNGGTPIPSDDLSKVFEPYWRPATSRPGGGLGLGLYICARIVEAHGGVLDVTSSAEEGTRFVARLRICG</sequence>
<dbReference type="SMART" id="SM00388">
    <property type="entry name" value="HisKA"/>
    <property type="match status" value="1"/>
</dbReference>
<accession>A0A158JK49</accession>
<evidence type="ECO:0000256" key="5">
    <source>
        <dbReference type="ARBA" id="ARBA00022777"/>
    </source>
</evidence>
<dbReference type="InterPro" id="IPR005467">
    <property type="entry name" value="His_kinase_dom"/>
</dbReference>
<evidence type="ECO:0000256" key="1">
    <source>
        <dbReference type="ARBA" id="ARBA00000085"/>
    </source>
</evidence>
<comment type="catalytic activity">
    <reaction evidence="1">
        <text>ATP + protein L-histidine = ADP + protein N-phospho-L-histidine.</text>
        <dbReference type="EC" id="2.7.13.3"/>
    </reaction>
</comment>
<dbReference type="CDD" id="cd00075">
    <property type="entry name" value="HATPase"/>
    <property type="match status" value="1"/>
</dbReference>
<dbReference type="Gene3D" id="3.30.565.10">
    <property type="entry name" value="Histidine kinase-like ATPase, C-terminal domain"/>
    <property type="match status" value="1"/>
</dbReference>
<dbReference type="InterPro" id="IPR004358">
    <property type="entry name" value="Sig_transdc_His_kin-like_C"/>
</dbReference>
<dbReference type="SUPFAM" id="SSF55781">
    <property type="entry name" value="GAF domain-like"/>
    <property type="match status" value="1"/>
</dbReference>
<organism evidence="8 9">
    <name type="scientific">Caballeronia telluris</name>
    <dbReference type="NCBI Taxonomy" id="326475"/>
    <lineage>
        <taxon>Bacteria</taxon>
        <taxon>Pseudomonadati</taxon>
        <taxon>Pseudomonadota</taxon>
        <taxon>Betaproteobacteria</taxon>
        <taxon>Burkholderiales</taxon>
        <taxon>Burkholderiaceae</taxon>
        <taxon>Caballeronia</taxon>
    </lineage>
</organism>
<evidence type="ECO:0000256" key="4">
    <source>
        <dbReference type="ARBA" id="ARBA00022679"/>
    </source>
</evidence>
<evidence type="ECO:0000256" key="2">
    <source>
        <dbReference type="ARBA" id="ARBA00012438"/>
    </source>
</evidence>
<keyword evidence="6" id="KW-0902">Two-component regulatory system</keyword>
<dbReference type="Pfam" id="PF01590">
    <property type="entry name" value="GAF"/>
    <property type="match status" value="1"/>
</dbReference>
<dbReference type="InterPro" id="IPR036097">
    <property type="entry name" value="HisK_dim/P_sf"/>
</dbReference>